<name>A0A0J1AXK0_9TREE</name>
<organism evidence="2 3">
    <name type="scientific">Cutaneotrichosporon oleaginosum</name>
    <dbReference type="NCBI Taxonomy" id="879819"/>
    <lineage>
        <taxon>Eukaryota</taxon>
        <taxon>Fungi</taxon>
        <taxon>Dikarya</taxon>
        <taxon>Basidiomycota</taxon>
        <taxon>Agaricomycotina</taxon>
        <taxon>Tremellomycetes</taxon>
        <taxon>Trichosporonales</taxon>
        <taxon>Trichosporonaceae</taxon>
        <taxon>Cutaneotrichosporon</taxon>
    </lineage>
</organism>
<sequence>MRSPPNSASASHSDFVPRRSRHPVRRALTAGTVLAPSQDRHCPFLGNSPCSRLPLELQMQWGPHRIDLCL</sequence>
<dbReference type="GeneID" id="28984674"/>
<evidence type="ECO:0000313" key="2">
    <source>
        <dbReference type="EMBL" id="KLT40039.1"/>
    </source>
</evidence>
<dbReference type="AlphaFoldDB" id="A0A0J1AXK0"/>
<keyword evidence="3" id="KW-1185">Reference proteome</keyword>
<reference evidence="2 3" key="1">
    <citation type="submission" date="2015-03" db="EMBL/GenBank/DDBJ databases">
        <title>Genomics and transcriptomics of the oil-accumulating basidiomycete yeast T. oleaginosus allow insights into substrate utilization and the diverse evolutionary trajectories of mating systems in fungi.</title>
        <authorList>
            <consortium name="DOE Joint Genome Institute"/>
            <person name="Kourist R."/>
            <person name="Kracht O."/>
            <person name="Bracharz F."/>
            <person name="Lipzen A."/>
            <person name="Nolan M."/>
            <person name="Ohm R."/>
            <person name="Grigoriev I."/>
            <person name="Sun S."/>
            <person name="Heitman J."/>
            <person name="Bruck T."/>
            <person name="Nowrousian M."/>
        </authorList>
    </citation>
    <scope>NUCLEOTIDE SEQUENCE [LARGE SCALE GENOMIC DNA]</scope>
    <source>
        <strain evidence="2 3">IBC0246</strain>
    </source>
</reference>
<evidence type="ECO:0000313" key="3">
    <source>
        <dbReference type="Proteomes" id="UP000053611"/>
    </source>
</evidence>
<proteinExistence type="predicted"/>
<accession>A0A0J1AXK0</accession>
<evidence type="ECO:0000256" key="1">
    <source>
        <dbReference type="SAM" id="MobiDB-lite"/>
    </source>
</evidence>
<dbReference type="EMBL" id="KQ087243">
    <property type="protein sequence ID" value="KLT40039.1"/>
    <property type="molecule type" value="Genomic_DNA"/>
</dbReference>
<dbReference type="Proteomes" id="UP000053611">
    <property type="component" value="Unassembled WGS sequence"/>
</dbReference>
<protein>
    <submittedName>
        <fullName evidence="2">Uncharacterized protein</fullName>
    </submittedName>
</protein>
<gene>
    <name evidence="2" type="ORF">CC85DRAFT_287919</name>
</gene>
<feature type="region of interest" description="Disordered" evidence="1">
    <location>
        <begin position="1"/>
        <end position="23"/>
    </location>
</feature>
<feature type="compositionally biased region" description="Polar residues" evidence="1">
    <location>
        <begin position="1"/>
        <end position="12"/>
    </location>
</feature>